<evidence type="ECO:0000259" key="4">
    <source>
        <dbReference type="PROSITE" id="PS50013"/>
    </source>
</evidence>
<accession>A0A1U7ZF52</accession>
<gene>
    <name evidence="6" type="primary">LOC104593398</name>
</gene>
<feature type="compositionally biased region" description="Polar residues" evidence="3">
    <location>
        <begin position="229"/>
        <end position="238"/>
    </location>
</feature>
<dbReference type="PANTHER" id="PTHR47240">
    <property type="entry name" value="CHROMO DOMAIN-CONTAINING PROTEIN LHP1"/>
    <property type="match status" value="1"/>
</dbReference>
<dbReference type="GO" id="GO:0043565">
    <property type="term" value="F:sequence-specific DNA binding"/>
    <property type="evidence" value="ECO:0000318"/>
    <property type="project" value="GO_Central"/>
</dbReference>
<name>A0A1U7ZF52_NELNU</name>
<dbReference type="SUPFAM" id="SSF54160">
    <property type="entry name" value="Chromo domain-like"/>
    <property type="match status" value="1"/>
</dbReference>
<dbReference type="GO" id="GO:0003682">
    <property type="term" value="F:chromatin binding"/>
    <property type="evidence" value="ECO:0000318"/>
    <property type="project" value="GO_Central"/>
</dbReference>
<dbReference type="STRING" id="4432.A0A1U7ZF52"/>
<dbReference type="InterPro" id="IPR023779">
    <property type="entry name" value="Chromodomain_CS"/>
</dbReference>
<dbReference type="CDD" id="cd00024">
    <property type="entry name" value="CD_CSD"/>
    <property type="match status" value="1"/>
</dbReference>
<dbReference type="InterPro" id="IPR023780">
    <property type="entry name" value="Chromo_domain"/>
</dbReference>
<dbReference type="InterPro" id="IPR016197">
    <property type="entry name" value="Chromo-like_dom_sf"/>
</dbReference>
<evidence type="ECO:0000313" key="6">
    <source>
        <dbReference type="RefSeq" id="XP_010251504.1"/>
    </source>
</evidence>
<evidence type="ECO:0000256" key="1">
    <source>
        <dbReference type="ARBA" id="ARBA00004123"/>
    </source>
</evidence>
<evidence type="ECO:0000256" key="2">
    <source>
        <dbReference type="ARBA" id="ARBA00023242"/>
    </source>
</evidence>
<feature type="region of interest" description="Disordered" evidence="3">
    <location>
        <begin position="133"/>
        <end position="269"/>
    </location>
</feature>
<dbReference type="FunCoup" id="A0A1U7ZF52">
    <property type="interactions" value="1503"/>
</dbReference>
<dbReference type="PROSITE" id="PS50013">
    <property type="entry name" value="CHROMO_2"/>
    <property type="match status" value="1"/>
</dbReference>
<evidence type="ECO:0000313" key="5">
    <source>
        <dbReference type="Proteomes" id="UP000189703"/>
    </source>
</evidence>
<feature type="region of interest" description="Disordered" evidence="3">
    <location>
        <begin position="293"/>
        <end position="373"/>
    </location>
</feature>
<dbReference type="KEGG" id="nnu:104593398"/>
<evidence type="ECO:0000256" key="3">
    <source>
        <dbReference type="SAM" id="MobiDB-lite"/>
    </source>
</evidence>
<dbReference type="InterPro" id="IPR000953">
    <property type="entry name" value="Chromo/chromo_shadow_dom"/>
</dbReference>
<feature type="compositionally biased region" description="Basic and acidic residues" evidence="3">
    <location>
        <begin position="210"/>
        <end position="219"/>
    </location>
</feature>
<dbReference type="InParanoid" id="A0A1U7ZF52"/>
<dbReference type="SMART" id="SM00300">
    <property type="entry name" value="ChSh"/>
    <property type="match status" value="1"/>
</dbReference>
<dbReference type="InterPro" id="IPR044251">
    <property type="entry name" value="LHP1-like"/>
</dbReference>
<dbReference type="AlphaFoldDB" id="A0A1U7ZF52"/>
<dbReference type="GO" id="GO:0000792">
    <property type="term" value="C:heterochromatin"/>
    <property type="evidence" value="ECO:0007669"/>
    <property type="project" value="UniProtKB-ARBA"/>
</dbReference>
<dbReference type="RefSeq" id="XP_010251504.1">
    <property type="nucleotide sequence ID" value="XM_010253202.2"/>
</dbReference>
<feature type="region of interest" description="Disordered" evidence="3">
    <location>
        <begin position="1"/>
        <end position="80"/>
    </location>
</feature>
<dbReference type="InterPro" id="IPR008251">
    <property type="entry name" value="Chromo_shadow_dom"/>
</dbReference>
<feature type="compositionally biased region" description="Low complexity" evidence="3">
    <location>
        <begin position="31"/>
        <end position="47"/>
    </location>
</feature>
<dbReference type="GeneID" id="104593398"/>
<proteinExistence type="predicted"/>
<comment type="subcellular location">
    <subcellularLocation>
        <location evidence="1">Nucleus</location>
    </subcellularLocation>
</comment>
<dbReference type="PROSITE" id="PS00598">
    <property type="entry name" value="CHROMO_1"/>
    <property type="match status" value="1"/>
</dbReference>
<protein>
    <submittedName>
        <fullName evidence="6">Chromo domain-containing protein LHP1-like isoform X1</fullName>
    </submittedName>
</protein>
<dbReference type="GO" id="GO:0045814">
    <property type="term" value="P:negative regulation of gene expression, epigenetic"/>
    <property type="evidence" value="ECO:0000318"/>
    <property type="project" value="GO_Central"/>
</dbReference>
<dbReference type="PANTHER" id="PTHR47240:SF2">
    <property type="entry name" value="CHROMO DOMAIN-CONTAINING PROTEIN LHP1"/>
    <property type="match status" value="1"/>
</dbReference>
<feature type="compositionally biased region" description="Basic and acidic residues" evidence="3">
    <location>
        <begin position="67"/>
        <end position="80"/>
    </location>
</feature>
<dbReference type="OMA" id="QCLRYNP"/>
<sequence length="438" mass="47721">MGGKKKSDLTQQQNEEGNTAIGGSAGGDGDGAAAPAEPQDEAVAGVVEQEEEENDEEVEEEEEGGEEGAKGGVEAERPKLADGFYEIEDVRRKRVRKGQTQYLIKWRGWPETANTWEPLENLQSCSDVIEAFEESLRSGRSRSSRKRKRKYGGPHTQPKRKQRVGVLPGLKFSGEPPPLPSDPLNKSNLGSPTPPAADGTEAGETSQGKHSRDEGKKQGDAMNVAGTERPTNNGSANISIEPKLNKEVNEADPKLSELKGTMPPDEANARKLSISFSDTKNTEEDDLMNGISKVESVEPAQSSRFTGAKKRKSGSVRRFKQDSASGEPDDAQNPMARSTLESRDRVEPPGMDDAESMGDDVGNKNKLDDSTNPYSITKIIKPIGYSASILNDTQDVLVTFLAMRSDGKEVVVDSKFLKTNNPLLLISFYEQHLRYTPT</sequence>
<dbReference type="Proteomes" id="UP000189703">
    <property type="component" value="Unplaced"/>
</dbReference>
<keyword evidence="2" id="KW-0539">Nucleus</keyword>
<dbReference type="GO" id="GO:0005634">
    <property type="term" value="C:nucleus"/>
    <property type="evidence" value="ECO:0000318"/>
    <property type="project" value="GO_Central"/>
</dbReference>
<keyword evidence="5" id="KW-1185">Reference proteome</keyword>
<feature type="domain" description="Chromo" evidence="4">
    <location>
        <begin position="85"/>
        <end position="144"/>
    </location>
</feature>
<feature type="compositionally biased region" description="Basic residues" evidence="3">
    <location>
        <begin position="139"/>
        <end position="163"/>
    </location>
</feature>
<dbReference type="SMART" id="SM00298">
    <property type="entry name" value="CHROMO"/>
    <property type="match status" value="1"/>
</dbReference>
<dbReference type="Gene3D" id="2.40.50.40">
    <property type="match status" value="1"/>
</dbReference>
<dbReference type="Pfam" id="PF00385">
    <property type="entry name" value="Chromo"/>
    <property type="match status" value="1"/>
</dbReference>
<feature type="compositionally biased region" description="Basic and acidic residues" evidence="3">
    <location>
        <begin position="243"/>
        <end position="257"/>
    </location>
</feature>
<organism evidence="5 6">
    <name type="scientific">Nelumbo nucifera</name>
    <name type="common">Sacred lotus</name>
    <dbReference type="NCBI Taxonomy" id="4432"/>
    <lineage>
        <taxon>Eukaryota</taxon>
        <taxon>Viridiplantae</taxon>
        <taxon>Streptophyta</taxon>
        <taxon>Embryophyta</taxon>
        <taxon>Tracheophyta</taxon>
        <taxon>Spermatophyta</taxon>
        <taxon>Magnoliopsida</taxon>
        <taxon>Proteales</taxon>
        <taxon>Nelumbonaceae</taxon>
        <taxon>Nelumbo</taxon>
    </lineage>
</organism>
<reference evidence="6" key="1">
    <citation type="submission" date="2025-08" db="UniProtKB">
        <authorList>
            <consortium name="RefSeq"/>
        </authorList>
    </citation>
    <scope>IDENTIFICATION</scope>
</reference>
<feature type="compositionally biased region" description="Acidic residues" evidence="3">
    <location>
        <begin position="48"/>
        <end position="66"/>
    </location>
</feature>
<dbReference type="GO" id="GO:0031507">
    <property type="term" value="P:heterochromatin formation"/>
    <property type="evidence" value="ECO:0007669"/>
    <property type="project" value="InterPro"/>
</dbReference>
<feature type="compositionally biased region" description="Basic residues" evidence="3">
    <location>
        <begin position="307"/>
        <end position="318"/>
    </location>
</feature>
<dbReference type="eggNOG" id="KOG1911">
    <property type="taxonomic scope" value="Eukaryota"/>
</dbReference>
<dbReference type="GO" id="GO:0045892">
    <property type="term" value="P:negative regulation of DNA-templated transcription"/>
    <property type="evidence" value="ECO:0000318"/>
    <property type="project" value="GO_Central"/>
</dbReference>
<dbReference type="OrthoDB" id="1918685at2759"/>